<protein>
    <submittedName>
        <fullName evidence="1">Uncharacterized protein</fullName>
    </submittedName>
</protein>
<organism evidence="1 2">
    <name type="scientific">Leucogyrophana mollusca</name>
    <dbReference type="NCBI Taxonomy" id="85980"/>
    <lineage>
        <taxon>Eukaryota</taxon>
        <taxon>Fungi</taxon>
        <taxon>Dikarya</taxon>
        <taxon>Basidiomycota</taxon>
        <taxon>Agaricomycotina</taxon>
        <taxon>Agaricomycetes</taxon>
        <taxon>Agaricomycetidae</taxon>
        <taxon>Boletales</taxon>
        <taxon>Boletales incertae sedis</taxon>
        <taxon>Leucogyrophana</taxon>
    </lineage>
</organism>
<dbReference type="EMBL" id="MU266623">
    <property type="protein sequence ID" value="KAH7919866.1"/>
    <property type="molecule type" value="Genomic_DNA"/>
</dbReference>
<proteinExistence type="predicted"/>
<accession>A0ACB8B219</accession>
<sequence length="391" mass="42655">MSSISFPSELHEHEHTPFYAPPAFDGSAPASGFQMNPLSAHPPRTPRPSTFGGGGGGGMGMGREEDGGVSDESEEELDEENERVRAVERGVRAHDVWREMLVTSNGRDKAFKLMQYSIRVYLLFHSKLLRGGKSPFEQELVRRLTAARSGFSFTRKMLILFNWLTPLSQITAQQAVPFSSSPSSLVAHTLPSALPTLPFPPTPTPALKPTPTPLLSHPFLLALLRAPPPVLLDLASGLSDDLHTLSKLGLIGRRAGERAGRVADWCWFFGTLVGLVENGVEMGVVGGLVREVESRAYTESLAGATQKSRPRASAQDEKELQRLRRKSYWLQVGRAKLVADLVFVVYDLLRIKRWSESVHSFAGLVSGVLSAAKLFDKHKTALVKGLVGGGV</sequence>
<name>A0ACB8B219_9AGAM</name>
<keyword evidence="2" id="KW-1185">Reference proteome</keyword>
<gene>
    <name evidence="1" type="ORF">BV22DRAFT_1074783</name>
</gene>
<evidence type="ECO:0000313" key="2">
    <source>
        <dbReference type="Proteomes" id="UP000790709"/>
    </source>
</evidence>
<comment type="caution">
    <text evidence="1">The sequence shown here is derived from an EMBL/GenBank/DDBJ whole genome shotgun (WGS) entry which is preliminary data.</text>
</comment>
<evidence type="ECO:0000313" key="1">
    <source>
        <dbReference type="EMBL" id="KAH7919866.1"/>
    </source>
</evidence>
<reference evidence="1" key="1">
    <citation type="journal article" date="2021" name="New Phytol.">
        <title>Evolutionary innovations through gain and loss of genes in the ectomycorrhizal Boletales.</title>
        <authorList>
            <person name="Wu G."/>
            <person name="Miyauchi S."/>
            <person name="Morin E."/>
            <person name="Kuo A."/>
            <person name="Drula E."/>
            <person name="Varga T."/>
            <person name="Kohler A."/>
            <person name="Feng B."/>
            <person name="Cao Y."/>
            <person name="Lipzen A."/>
            <person name="Daum C."/>
            <person name="Hundley H."/>
            <person name="Pangilinan J."/>
            <person name="Johnson J."/>
            <person name="Barry K."/>
            <person name="LaButti K."/>
            <person name="Ng V."/>
            <person name="Ahrendt S."/>
            <person name="Min B."/>
            <person name="Choi I.G."/>
            <person name="Park H."/>
            <person name="Plett J.M."/>
            <person name="Magnuson J."/>
            <person name="Spatafora J.W."/>
            <person name="Nagy L.G."/>
            <person name="Henrissat B."/>
            <person name="Grigoriev I.V."/>
            <person name="Yang Z.L."/>
            <person name="Xu J."/>
            <person name="Martin F.M."/>
        </authorList>
    </citation>
    <scope>NUCLEOTIDE SEQUENCE</scope>
    <source>
        <strain evidence="1">KUC20120723A-06</strain>
    </source>
</reference>
<dbReference type="Proteomes" id="UP000790709">
    <property type="component" value="Unassembled WGS sequence"/>
</dbReference>